<comment type="caution">
    <text evidence="2">The sequence shown here is derived from an EMBL/GenBank/DDBJ whole genome shotgun (WGS) entry which is preliminary data.</text>
</comment>
<dbReference type="Proteomes" id="UP000681722">
    <property type="component" value="Unassembled WGS sequence"/>
</dbReference>
<proteinExistence type="predicted"/>
<dbReference type="EMBL" id="CAJOBC010007057">
    <property type="protein sequence ID" value="CAF3919866.1"/>
    <property type="molecule type" value="Genomic_DNA"/>
</dbReference>
<feature type="compositionally biased region" description="Polar residues" evidence="1">
    <location>
        <begin position="78"/>
        <end position="87"/>
    </location>
</feature>
<feature type="region of interest" description="Disordered" evidence="1">
    <location>
        <begin position="20"/>
        <end position="66"/>
    </location>
</feature>
<dbReference type="AlphaFoldDB" id="A0A814T479"/>
<evidence type="ECO:0000313" key="4">
    <source>
        <dbReference type="Proteomes" id="UP000663829"/>
    </source>
</evidence>
<evidence type="ECO:0000256" key="1">
    <source>
        <dbReference type="SAM" id="MobiDB-lite"/>
    </source>
</evidence>
<sequence length="104" mass="11788">MASSQKTYGNFDLSTTDLFNDLDSYVDNDDDDTAKQDYDLDTLHAREREETEDQSDTMSEDDNTEYMDTANQVLIGTMTTSRTSNRTKSIEEEHAVSQQGRTGL</sequence>
<dbReference type="EMBL" id="CAJNOQ010007058">
    <property type="protein sequence ID" value="CAF1156437.1"/>
    <property type="molecule type" value="Genomic_DNA"/>
</dbReference>
<name>A0A814T479_9BILA</name>
<feature type="compositionally biased region" description="Acidic residues" evidence="1">
    <location>
        <begin position="50"/>
        <end position="65"/>
    </location>
</feature>
<feature type="region of interest" description="Disordered" evidence="1">
    <location>
        <begin position="78"/>
        <end position="104"/>
    </location>
</feature>
<dbReference type="Proteomes" id="UP000663829">
    <property type="component" value="Unassembled WGS sequence"/>
</dbReference>
<gene>
    <name evidence="2" type="ORF">GPM918_LOCUS21450</name>
    <name evidence="3" type="ORF">SRO942_LOCUS21447</name>
</gene>
<keyword evidence="4" id="KW-1185">Reference proteome</keyword>
<feature type="compositionally biased region" description="Basic and acidic residues" evidence="1">
    <location>
        <begin position="33"/>
        <end position="49"/>
    </location>
</feature>
<evidence type="ECO:0000313" key="3">
    <source>
        <dbReference type="EMBL" id="CAF3919866.1"/>
    </source>
</evidence>
<organism evidence="2 4">
    <name type="scientific">Didymodactylos carnosus</name>
    <dbReference type="NCBI Taxonomy" id="1234261"/>
    <lineage>
        <taxon>Eukaryota</taxon>
        <taxon>Metazoa</taxon>
        <taxon>Spiralia</taxon>
        <taxon>Gnathifera</taxon>
        <taxon>Rotifera</taxon>
        <taxon>Eurotatoria</taxon>
        <taxon>Bdelloidea</taxon>
        <taxon>Philodinida</taxon>
        <taxon>Philodinidae</taxon>
        <taxon>Didymodactylos</taxon>
    </lineage>
</organism>
<protein>
    <submittedName>
        <fullName evidence="2">Uncharacterized protein</fullName>
    </submittedName>
</protein>
<reference evidence="2" key="1">
    <citation type="submission" date="2021-02" db="EMBL/GenBank/DDBJ databases">
        <authorList>
            <person name="Nowell W R."/>
        </authorList>
    </citation>
    <scope>NUCLEOTIDE SEQUENCE</scope>
</reference>
<evidence type="ECO:0000313" key="2">
    <source>
        <dbReference type="EMBL" id="CAF1156437.1"/>
    </source>
</evidence>
<accession>A0A814T479</accession>